<dbReference type="Proteomes" id="UP001605036">
    <property type="component" value="Unassembled WGS sequence"/>
</dbReference>
<organism evidence="3 4">
    <name type="scientific">Riccia fluitans</name>
    <dbReference type="NCBI Taxonomy" id="41844"/>
    <lineage>
        <taxon>Eukaryota</taxon>
        <taxon>Viridiplantae</taxon>
        <taxon>Streptophyta</taxon>
        <taxon>Embryophyta</taxon>
        <taxon>Marchantiophyta</taxon>
        <taxon>Marchantiopsida</taxon>
        <taxon>Marchantiidae</taxon>
        <taxon>Marchantiales</taxon>
        <taxon>Ricciaceae</taxon>
        <taxon>Riccia</taxon>
    </lineage>
</organism>
<dbReference type="AlphaFoldDB" id="A0ABD1Z5M6"/>
<feature type="coiled-coil region" evidence="1">
    <location>
        <begin position="338"/>
        <end position="365"/>
    </location>
</feature>
<evidence type="ECO:0000313" key="4">
    <source>
        <dbReference type="Proteomes" id="UP001605036"/>
    </source>
</evidence>
<proteinExistence type="predicted"/>
<dbReference type="CDD" id="cd16448">
    <property type="entry name" value="RING-H2"/>
    <property type="match status" value="1"/>
</dbReference>
<evidence type="ECO:0000313" key="3">
    <source>
        <dbReference type="EMBL" id="KAL2643077.1"/>
    </source>
</evidence>
<keyword evidence="1" id="KW-0175">Coiled coil</keyword>
<evidence type="ECO:0000256" key="1">
    <source>
        <dbReference type="SAM" id="Coils"/>
    </source>
</evidence>
<accession>A0ABD1Z5M6</accession>
<protein>
    <submittedName>
        <fullName evidence="3">Uncharacterized protein</fullName>
    </submittedName>
</protein>
<comment type="caution">
    <text evidence="3">The sequence shown here is derived from an EMBL/GenBank/DDBJ whole genome shotgun (WGS) entry which is preliminary data.</text>
</comment>
<sequence>MASRKHSRDRSGGNSHPGPRKLSKGTAGSGTTDGAVDAYGGASPPSPPVAVPQERVDGTNIHSAVTTEECLDALKITDENRDRIVDQGKIFWPTDCADPELGKQAWKPRFAMYGKAGVIAETAPAMIVTPVFVKLLIAEFKKGRQVSYAPVQPSGKQPSTGLRDVDWNIEPDSKRPAIAGDPPPPVPNLLLKGVGRDLFPITPSILRKPGGAGLDYLGSDFRLTDGIRPPDLTADFQKVQQMINSLNPLLPPTSAAAAQNPIFKFQGAMNQALDLLKTKCKSMAAANEAMMSVRTGGAVPSPHQEMLSPKLEQVQTNLLEAVHKLQTVVESKRDGSEAVGLIQEVQRLKQENERLKKSYVKERTRADEMTGAFQKERRKAEQYVKLARLNILEEAGFLKDNRYDPPAPTLEACDLVVMNKPNHYWAEFEQDRFTAGNHDQKVALMSGWDPTNPATKAPAWATTFDRQCPVCQTVIGPEGGYSVGTCRFCIYHVGCLQQFLMVGNKLECTECTVKFNIRLWQAFRLTNKMQELLPELAEDGRELVRRQPVPTDDEFEEWLQKDALFLHVHDQLFRRIMKHKTQVNDRQFRDFMNVSLPLYIDRKAESWGLTRPDWREDVKMNVRAIVYHQEEGVGVPPFPQAITDTGLTARPDWPQSFWRPTQGAGPA</sequence>
<keyword evidence="4" id="KW-1185">Reference proteome</keyword>
<evidence type="ECO:0000256" key="2">
    <source>
        <dbReference type="SAM" id="MobiDB-lite"/>
    </source>
</evidence>
<feature type="region of interest" description="Disordered" evidence="2">
    <location>
        <begin position="1"/>
        <end position="54"/>
    </location>
</feature>
<name>A0ABD1Z5M6_9MARC</name>
<dbReference type="EMBL" id="JBHFFA010000002">
    <property type="protein sequence ID" value="KAL2643077.1"/>
    <property type="molecule type" value="Genomic_DNA"/>
</dbReference>
<gene>
    <name evidence="3" type="ORF">R1flu_010664</name>
</gene>
<reference evidence="3 4" key="1">
    <citation type="submission" date="2024-09" db="EMBL/GenBank/DDBJ databases">
        <title>Chromosome-scale assembly of Riccia fluitans.</title>
        <authorList>
            <person name="Paukszto L."/>
            <person name="Sawicki J."/>
            <person name="Karawczyk K."/>
            <person name="Piernik-Szablinska J."/>
            <person name="Szczecinska M."/>
            <person name="Mazdziarz M."/>
        </authorList>
    </citation>
    <scope>NUCLEOTIDE SEQUENCE [LARGE SCALE GENOMIC DNA]</scope>
    <source>
        <strain evidence="3">Rf_01</strain>
        <tissue evidence="3">Aerial parts of the thallus</tissue>
    </source>
</reference>